<dbReference type="SFLD" id="SFLDS00029">
    <property type="entry name" value="Radical_SAM"/>
    <property type="match status" value="1"/>
</dbReference>
<dbReference type="PROSITE" id="PS00198">
    <property type="entry name" value="4FE4S_FER_1"/>
    <property type="match status" value="1"/>
</dbReference>
<evidence type="ECO:0000256" key="8">
    <source>
        <dbReference type="ARBA" id="ARBA00047365"/>
    </source>
</evidence>
<dbReference type="GO" id="GO:0042426">
    <property type="term" value="P:choline catabolic process"/>
    <property type="evidence" value="ECO:0007669"/>
    <property type="project" value="UniProtKB-UniRule"/>
</dbReference>
<dbReference type="Pfam" id="PF13187">
    <property type="entry name" value="Fer4_9"/>
    <property type="match status" value="1"/>
</dbReference>
<dbReference type="EMBL" id="CABWIH010000044">
    <property type="protein sequence ID" value="VWL99666.1"/>
    <property type="molecule type" value="Genomic_DNA"/>
</dbReference>
<evidence type="ECO:0000256" key="9">
    <source>
        <dbReference type="HAMAP-Rule" id="MF_02059"/>
    </source>
</evidence>
<dbReference type="NCBIfam" id="TIGR02494">
    <property type="entry name" value="PFLE_PFLC"/>
    <property type="match status" value="1"/>
</dbReference>
<gene>
    <name evidence="9 12" type="primary">cutD</name>
    <name evidence="12" type="ORF">LMKDKBCB_02129</name>
</gene>
<evidence type="ECO:0000256" key="2">
    <source>
        <dbReference type="ARBA" id="ARBA00022485"/>
    </source>
</evidence>
<keyword evidence="9" id="KW-0677">Repeat</keyword>
<keyword evidence="12" id="KW-0456">Lyase</keyword>
<organism evidence="12 13">
    <name type="scientific">Collinsella aerofaciens</name>
    <dbReference type="NCBI Taxonomy" id="74426"/>
    <lineage>
        <taxon>Bacteria</taxon>
        <taxon>Bacillati</taxon>
        <taxon>Actinomycetota</taxon>
        <taxon>Coriobacteriia</taxon>
        <taxon>Coriobacteriales</taxon>
        <taxon>Coriobacteriaceae</taxon>
        <taxon>Collinsella</taxon>
    </lineage>
</organism>
<dbReference type="InterPro" id="IPR034457">
    <property type="entry name" value="Organic_radical-activating"/>
</dbReference>
<evidence type="ECO:0000256" key="7">
    <source>
        <dbReference type="ARBA" id="ARBA00023014"/>
    </source>
</evidence>
<dbReference type="GO" id="GO:0046872">
    <property type="term" value="F:metal ion binding"/>
    <property type="evidence" value="ECO:0007669"/>
    <property type="project" value="UniProtKB-KW"/>
</dbReference>
<evidence type="ECO:0000313" key="13">
    <source>
        <dbReference type="Proteomes" id="UP000330807"/>
    </source>
</evidence>
<feature type="domain" description="4Fe-4S ferredoxin-type" evidence="10">
    <location>
        <begin position="87"/>
        <end position="114"/>
    </location>
</feature>
<reference evidence="12 13" key="1">
    <citation type="submission" date="2019-10" db="EMBL/GenBank/DDBJ databases">
        <authorList>
            <person name="Wolf R A."/>
        </authorList>
    </citation>
    <scope>NUCLEOTIDE SEQUENCE [LARGE SCALE GENOMIC DNA]</scope>
    <source>
        <strain evidence="12">Collinsella_aerofaciens_AK_138A</strain>
    </source>
</reference>
<dbReference type="EC" id="1.97.1.-" evidence="9"/>
<dbReference type="InterPro" id="IPR017900">
    <property type="entry name" value="4Fe4S_Fe_S_CS"/>
</dbReference>
<dbReference type="UniPathway" id="UPA01069"/>
<comment type="function">
    <text evidence="9">Catalyzes activation of the choline trimethylamine-lyase CutC under anaerobic conditions by generation of an organic free radical on a glycine residue, via an homolytic cleavage of S-adenosyl-L-methionine (SAM).</text>
</comment>
<evidence type="ECO:0000256" key="3">
    <source>
        <dbReference type="ARBA" id="ARBA00022691"/>
    </source>
</evidence>
<feature type="binding site" evidence="9">
    <location>
        <begin position="193"/>
        <end position="195"/>
    </location>
    <ligand>
        <name>S-adenosyl-L-methionine</name>
        <dbReference type="ChEBI" id="CHEBI:59789"/>
    </ligand>
</feature>
<dbReference type="SFLD" id="SFLDG01118">
    <property type="entry name" value="activating_enzymes__group_2"/>
    <property type="match status" value="1"/>
</dbReference>
<dbReference type="InterPro" id="IPR040074">
    <property type="entry name" value="BssD/PflA/YjjW"/>
</dbReference>
<evidence type="ECO:0000313" key="12">
    <source>
        <dbReference type="EMBL" id="VWL99666.1"/>
    </source>
</evidence>
<dbReference type="InterPro" id="IPR001989">
    <property type="entry name" value="Radical_activat_CS"/>
</dbReference>
<feature type="binding site" evidence="9">
    <location>
        <position position="144"/>
    </location>
    <ligand>
        <name>S-adenosyl-L-methionine</name>
        <dbReference type="ChEBI" id="CHEBI:59789"/>
    </ligand>
</feature>
<keyword evidence="6 9" id="KW-0408">Iron</keyword>
<dbReference type="PROSITE" id="PS01087">
    <property type="entry name" value="RADICAL_ACTIVATING"/>
    <property type="match status" value="1"/>
</dbReference>
<feature type="domain" description="Radical SAM core" evidence="11">
    <location>
        <begin position="24"/>
        <end position="309"/>
    </location>
</feature>
<keyword evidence="7 9" id="KW-0411">Iron-sulfur</keyword>
<dbReference type="GO" id="GO:0051539">
    <property type="term" value="F:4 iron, 4 sulfur cluster binding"/>
    <property type="evidence" value="ECO:0007669"/>
    <property type="project" value="UniProtKB-UniRule"/>
</dbReference>
<dbReference type="InterPro" id="IPR013785">
    <property type="entry name" value="Aldolase_TIM"/>
</dbReference>
<dbReference type="PROSITE" id="PS51379">
    <property type="entry name" value="4FE4S_FER_2"/>
    <property type="match status" value="2"/>
</dbReference>
<dbReference type="PROSITE" id="PS51918">
    <property type="entry name" value="RADICAL_SAM"/>
    <property type="match status" value="1"/>
</dbReference>
<keyword evidence="2 9" id="KW-0004">4Fe-4S</keyword>
<dbReference type="InterPro" id="IPR030905">
    <property type="entry name" value="CutC_activ_rSAM"/>
</dbReference>
<dbReference type="PIRSF" id="PIRSF000371">
    <property type="entry name" value="PFL_act_enz"/>
    <property type="match status" value="1"/>
</dbReference>
<feature type="binding site" evidence="9">
    <location>
        <position position="104"/>
    </location>
    <ligand>
        <name>[4Fe-4S] cluster</name>
        <dbReference type="ChEBI" id="CHEBI:49883"/>
        <label>2</label>
    </ligand>
</feature>
<comment type="catalytic activity">
    <reaction evidence="8 9">
        <text>glycyl-[protein] + reduced [flavodoxin] + S-adenosyl-L-methionine = glycin-2-yl radical-[protein] + semiquinone [flavodoxin] + 5'-deoxyadenosine + L-methionine + H(+)</text>
        <dbReference type="Rhea" id="RHEA:61976"/>
        <dbReference type="Rhea" id="RHEA-COMP:10622"/>
        <dbReference type="Rhea" id="RHEA-COMP:14480"/>
        <dbReference type="Rhea" id="RHEA-COMP:15993"/>
        <dbReference type="Rhea" id="RHEA-COMP:15994"/>
        <dbReference type="ChEBI" id="CHEBI:15378"/>
        <dbReference type="ChEBI" id="CHEBI:17319"/>
        <dbReference type="ChEBI" id="CHEBI:29947"/>
        <dbReference type="ChEBI" id="CHEBI:32722"/>
        <dbReference type="ChEBI" id="CHEBI:57618"/>
        <dbReference type="ChEBI" id="CHEBI:57844"/>
        <dbReference type="ChEBI" id="CHEBI:59789"/>
        <dbReference type="ChEBI" id="CHEBI:140311"/>
    </reaction>
</comment>
<dbReference type="SFLD" id="SFLDG01066">
    <property type="entry name" value="organic_radical-activating_enz"/>
    <property type="match status" value="1"/>
</dbReference>
<dbReference type="HAMAP" id="MF_02059">
    <property type="entry name" value="Activ_enz_CutD"/>
    <property type="match status" value="1"/>
</dbReference>
<dbReference type="PANTHER" id="PTHR30352">
    <property type="entry name" value="PYRUVATE FORMATE-LYASE-ACTIVATING ENZYME"/>
    <property type="match status" value="1"/>
</dbReference>
<dbReference type="SUPFAM" id="SSF54862">
    <property type="entry name" value="4Fe-4S ferredoxins"/>
    <property type="match status" value="1"/>
</dbReference>
<evidence type="ECO:0000259" key="11">
    <source>
        <dbReference type="PROSITE" id="PS51918"/>
    </source>
</evidence>
<evidence type="ECO:0000256" key="1">
    <source>
        <dbReference type="ARBA" id="ARBA00009777"/>
    </source>
</evidence>
<evidence type="ECO:0000256" key="6">
    <source>
        <dbReference type="ARBA" id="ARBA00023004"/>
    </source>
</evidence>
<feature type="binding site" evidence="9">
    <location>
        <position position="67"/>
    </location>
    <ligand>
        <name>[4Fe-4S] cluster</name>
        <dbReference type="ChEBI" id="CHEBI:49883"/>
        <label>2</label>
    </ligand>
</feature>
<feature type="binding site" evidence="9">
    <location>
        <position position="269"/>
    </location>
    <ligand>
        <name>S-adenosyl-L-methionine</name>
        <dbReference type="ChEBI" id="CHEBI:59789"/>
    </ligand>
</feature>
<dbReference type="GO" id="GO:0016491">
    <property type="term" value="F:oxidoreductase activity"/>
    <property type="evidence" value="ECO:0007669"/>
    <property type="project" value="UniProtKB-UniRule"/>
</dbReference>
<name>A0A5K1J7P9_9ACTN</name>
<keyword evidence="5 9" id="KW-0560">Oxidoreductase</keyword>
<dbReference type="Pfam" id="PF13353">
    <property type="entry name" value="Fer4_12"/>
    <property type="match status" value="1"/>
</dbReference>
<feature type="binding site" evidence="9">
    <location>
        <position position="38"/>
    </location>
    <ligand>
        <name>[4Fe-4S] cluster</name>
        <dbReference type="ChEBI" id="CHEBI:49883"/>
        <label>1</label>
        <note>4Fe-4S-S-AdoMet</note>
    </ligand>
</feature>
<dbReference type="InterPro" id="IPR058240">
    <property type="entry name" value="rSAM_sf"/>
</dbReference>
<feature type="binding site" evidence="9">
    <location>
        <position position="64"/>
    </location>
    <ligand>
        <name>[4Fe-4S] cluster</name>
        <dbReference type="ChEBI" id="CHEBI:49883"/>
        <label>2</label>
    </ligand>
</feature>
<proteinExistence type="inferred from homology"/>
<dbReference type="Proteomes" id="UP000330807">
    <property type="component" value="Unassembled WGS sequence"/>
</dbReference>
<feature type="binding site" evidence="9">
    <location>
        <position position="45"/>
    </location>
    <ligand>
        <name>[4Fe-4S] cluster</name>
        <dbReference type="ChEBI" id="CHEBI:49883"/>
        <label>1</label>
        <note>4Fe-4S-S-AdoMet</note>
    </ligand>
</feature>
<keyword evidence="3 9" id="KW-0949">S-adenosyl-L-methionine</keyword>
<comment type="cofactor">
    <cofactor evidence="9">
        <name>[4Fe-4S] cluster</name>
        <dbReference type="ChEBI" id="CHEBI:49883"/>
    </cofactor>
    <text evidence="9">Binds 2 [4Fe-4S] clusters. One cluster is coordinated with 3 cysteines and an exchangeable S-adenosyl-L-methionine.</text>
</comment>
<feature type="binding site" evidence="9">
    <location>
        <position position="42"/>
    </location>
    <ligand>
        <name>[4Fe-4S] cluster</name>
        <dbReference type="ChEBI" id="CHEBI:49883"/>
        <label>1</label>
        <note>4Fe-4S-S-AdoMet</note>
    </ligand>
</feature>
<feature type="domain" description="4Fe-4S ferredoxin-type" evidence="10">
    <location>
        <begin position="55"/>
        <end position="84"/>
    </location>
</feature>
<protein>
    <recommendedName>
        <fullName evidence="9">Choline trimethylamine-lyase activating enzyme</fullName>
        <ecNumber evidence="9">1.97.1.-</ecNumber>
    </recommendedName>
    <alternativeName>
        <fullName evidence="9">Choline utilization protein D</fullName>
    </alternativeName>
    <alternativeName>
        <fullName evidence="9">GRE activase CutD</fullName>
    </alternativeName>
    <alternativeName>
        <fullName evidence="9">Glycyl-radical enzyme activating enzyme CutD</fullName>
        <shortName evidence="9">GRE activating enzyme CutD</shortName>
    </alternativeName>
</protein>
<feature type="binding site" evidence="9">
    <location>
        <position position="70"/>
    </location>
    <ligand>
        <name>[4Fe-4S] cluster</name>
        <dbReference type="ChEBI" id="CHEBI:49883"/>
        <label>2</label>
    </ligand>
</feature>
<accession>A0A5K1J7P9</accession>
<keyword evidence="4 9" id="KW-0479">Metal-binding</keyword>
<dbReference type="GO" id="GO:0016829">
    <property type="term" value="F:lyase activity"/>
    <property type="evidence" value="ECO:0007669"/>
    <property type="project" value="UniProtKB-KW"/>
</dbReference>
<dbReference type="Gene3D" id="3.20.20.70">
    <property type="entry name" value="Aldolase class I"/>
    <property type="match status" value="1"/>
</dbReference>
<dbReference type="Pfam" id="PF04055">
    <property type="entry name" value="Radical_SAM"/>
    <property type="match status" value="1"/>
</dbReference>
<evidence type="ECO:0000256" key="5">
    <source>
        <dbReference type="ARBA" id="ARBA00023002"/>
    </source>
</evidence>
<dbReference type="SUPFAM" id="SSF102114">
    <property type="entry name" value="Radical SAM enzymes"/>
    <property type="match status" value="1"/>
</dbReference>
<dbReference type="Gene3D" id="3.30.70.20">
    <property type="match status" value="1"/>
</dbReference>
<dbReference type="InterPro" id="IPR017896">
    <property type="entry name" value="4Fe4S_Fe-S-bd"/>
</dbReference>
<dbReference type="InterPro" id="IPR012839">
    <property type="entry name" value="Organic_radical_activase"/>
</dbReference>
<dbReference type="InterPro" id="IPR007197">
    <property type="entry name" value="rSAM"/>
</dbReference>
<comment type="similarity">
    <text evidence="1 9">Belongs to the organic radical-activating enzymes family.</text>
</comment>
<dbReference type="NCBIfam" id="TIGR04395">
    <property type="entry name" value="cutC_activ_rSAM"/>
    <property type="match status" value="1"/>
</dbReference>
<sequence>MSEQLEESLERRARIFNTQKYNMYDGPGIRSIAFFKGCPLRCKWCSNPESQHRGFEVMFKQTACVNCGTCVEACPAGVHQLVNGEHVVDRTKQCLGCGACEKACLQKALSIMGEDRKICDLVSFMDQDADFYRMSGGGVTLGGGEVLAQPEAARALLAACKDRGYHTAIETCGYTKTETILDIARYVDLFLFDIKQMDPVKHKQWTGVNNEQILANIRALLENGFNVRVRMPLLHGVNDDKAEIDAMIEFFTPYRYQKNFDGVDLLPYHKLGAGKYAQLGRDYEIEGDPSLSEDDLNRIEGWISEADFKVSLVRH</sequence>
<evidence type="ECO:0000259" key="10">
    <source>
        <dbReference type="PROSITE" id="PS51379"/>
    </source>
</evidence>
<evidence type="ECO:0000256" key="4">
    <source>
        <dbReference type="ARBA" id="ARBA00022723"/>
    </source>
</evidence>
<dbReference type="AlphaFoldDB" id="A0A5K1J7P9"/>
<dbReference type="PANTHER" id="PTHR30352:SF4">
    <property type="entry name" value="PYRUVATE FORMATE-LYASE 2-ACTIVATING ENZYME"/>
    <property type="match status" value="1"/>
</dbReference>
<dbReference type="RefSeq" id="WP_156063800.1">
    <property type="nucleotide sequence ID" value="NZ_CABWIH010000044.1"/>
</dbReference>
<feature type="binding site" evidence="9">
    <location>
        <begin position="44"/>
        <end position="46"/>
    </location>
    <ligand>
        <name>S-adenosyl-L-methionine</name>
        <dbReference type="ChEBI" id="CHEBI:59789"/>
    </ligand>
</feature>
<comment type="pathway">
    <text evidence="9">Amine and polyamine metabolism; choline degradation.</text>
</comment>